<keyword evidence="1" id="KW-0472">Membrane</keyword>
<gene>
    <name evidence="2" type="ORF">BDK89_4151</name>
</gene>
<evidence type="ECO:0000256" key="1">
    <source>
        <dbReference type="SAM" id="Phobius"/>
    </source>
</evidence>
<dbReference type="AlphaFoldDB" id="A0A4R7I597"/>
<dbReference type="EMBL" id="SOAU01000001">
    <property type="protein sequence ID" value="TDT18530.1"/>
    <property type="molecule type" value="Genomic_DNA"/>
</dbReference>
<dbReference type="OrthoDB" id="4328209at2"/>
<proteinExistence type="predicted"/>
<reference evidence="2 3" key="1">
    <citation type="submission" date="2019-03" db="EMBL/GenBank/DDBJ databases">
        <title>Sequencing the genomes of 1000 actinobacteria strains.</title>
        <authorList>
            <person name="Klenk H.-P."/>
        </authorList>
    </citation>
    <scope>NUCLEOTIDE SEQUENCE [LARGE SCALE GENOMIC DNA]</scope>
    <source>
        <strain evidence="2 3">DSM 18936</strain>
    </source>
</reference>
<keyword evidence="3" id="KW-1185">Reference proteome</keyword>
<sequence length="216" mass="22956">MNTTHDDVVTRLEALGRNLDLGGDVSGDDGDDRLIDDVLVRIRDDATPDRPARTVWLAAAAVIVLVIGLVVTPASRDAMARWFGLDGVTIEVDPTVELEPVTESFDLPGPGETRVVTVDGREVLVSAIDGGLSEIGITKTVQSSDQVSDVDVGGRPGLWIAGGSHQVAYETPEGEFEVTRVAANTLLWQDGTVLFRVEGFTELDEALAFANGTRSG</sequence>
<evidence type="ECO:0000313" key="3">
    <source>
        <dbReference type="Proteomes" id="UP000294558"/>
    </source>
</evidence>
<organism evidence="2 3">
    <name type="scientific">Ilumatobacter fluminis</name>
    <dbReference type="NCBI Taxonomy" id="467091"/>
    <lineage>
        <taxon>Bacteria</taxon>
        <taxon>Bacillati</taxon>
        <taxon>Actinomycetota</taxon>
        <taxon>Acidimicrobiia</taxon>
        <taxon>Acidimicrobiales</taxon>
        <taxon>Ilumatobacteraceae</taxon>
        <taxon>Ilumatobacter</taxon>
    </lineage>
</organism>
<evidence type="ECO:0008006" key="4">
    <source>
        <dbReference type="Google" id="ProtNLM"/>
    </source>
</evidence>
<keyword evidence="1" id="KW-1133">Transmembrane helix</keyword>
<name>A0A4R7I597_9ACTN</name>
<keyword evidence="1" id="KW-0812">Transmembrane</keyword>
<dbReference type="RefSeq" id="WP_133870739.1">
    <property type="nucleotide sequence ID" value="NZ_SOAU01000001.1"/>
</dbReference>
<feature type="transmembrane region" description="Helical" evidence="1">
    <location>
        <begin position="55"/>
        <end position="74"/>
    </location>
</feature>
<dbReference type="Proteomes" id="UP000294558">
    <property type="component" value="Unassembled WGS sequence"/>
</dbReference>
<protein>
    <recommendedName>
        <fullName evidence="4">DUF4367 domain-containing protein</fullName>
    </recommendedName>
</protein>
<comment type="caution">
    <text evidence="2">The sequence shown here is derived from an EMBL/GenBank/DDBJ whole genome shotgun (WGS) entry which is preliminary data.</text>
</comment>
<evidence type="ECO:0000313" key="2">
    <source>
        <dbReference type="EMBL" id="TDT18530.1"/>
    </source>
</evidence>
<accession>A0A4R7I597</accession>